<keyword evidence="2" id="KW-0813">Transport</keyword>
<comment type="caution">
    <text evidence="10">The sequence shown here is derived from an EMBL/GenBank/DDBJ whole genome shotgun (WGS) entry which is preliminary data.</text>
</comment>
<feature type="transmembrane region" description="Helical" evidence="9">
    <location>
        <begin position="177"/>
        <end position="197"/>
    </location>
</feature>
<evidence type="ECO:0000256" key="3">
    <source>
        <dbReference type="ARBA" id="ARBA00022475"/>
    </source>
</evidence>
<dbReference type="RefSeq" id="WP_209526465.1">
    <property type="nucleotide sequence ID" value="NZ_JAEEGA010000004.1"/>
</dbReference>
<keyword evidence="11" id="KW-1185">Reference proteome</keyword>
<dbReference type="PROSITE" id="PS51106">
    <property type="entry name" value="PTS_EIIC_TYPE_4"/>
    <property type="match status" value="1"/>
</dbReference>
<organism evidence="10 11">
    <name type="scientific">Vagococcus allomyrinae</name>
    <dbReference type="NCBI Taxonomy" id="2794353"/>
    <lineage>
        <taxon>Bacteria</taxon>
        <taxon>Bacillati</taxon>
        <taxon>Bacillota</taxon>
        <taxon>Bacilli</taxon>
        <taxon>Lactobacillales</taxon>
        <taxon>Enterococcaceae</taxon>
        <taxon>Vagococcus</taxon>
    </lineage>
</organism>
<evidence type="ECO:0000256" key="7">
    <source>
        <dbReference type="ARBA" id="ARBA00022989"/>
    </source>
</evidence>
<evidence type="ECO:0000256" key="2">
    <source>
        <dbReference type="ARBA" id="ARBA00022448"/>
    </source>
</evidence>
<comment type="subcellular location">
    <subcellularLocation>
        <location evidence="1">Cell membrane</location>
        <topology evidence="1">Multi-pass membrane protein</topology>
    </subcellularLocation>
</comment>
<dbReference type="PANTHER" id="PTHR32502">
    <property type="entry name" value="N-ACETYLGALACTOSAMINE PERMEASE II COMPONENT-RELATED"/>
    <property type="match status" value="1"/>
</dbReference>
<dbReference type="InterPro" id="IPR004700">
    <property type="entry name" value="PTS_IIC_man"/>
</dbReference>
<keyword evidence="6 9" id="KW-0812">Transmembrane</keyword>
<accession>A0A940PA37</accession>
<keyword evidence="7 9" id="KW-1133">Transmembrane helix</keyword>
<proteinExistence type="predicted"/>
<dbReference type="AlphaFoldDB" id="A0A940PA37"/>
<dbReference type="Proteomes" id="UP000674938">
    <property type="component" value="Unassembled WGS sequence"/>
</dbReference>
<evidence type="ECO:0000313" key="10">
    <source>
        <dbReference type="EMBL" id="MBP1040930.1"/>
    </source>
</evidence>
<reference evidence="10" key="1">
    <citation type="submission" date="2020-12" db="EMBL/GenBank/DDBJ databases">
        <title>Vagococcus allomyrinae sp. nov. and Enterococcus lavae sp. nov., isolated from the larvae of Allomyrina dichotoma.</title>
        <authorList>
            <person name="Lee S.D."/>
        </authorList>
    </citation>
    <scope>NUCLEOTIDE SEQUENCE</scope>
    <source>
        <strain evidence="10">BWB3-3</strain>
    </source>
</reference>
<evidence type="ECO:0000256" key="6">
    <source>
        <dbReference type="ARBA" id="ARBA00022692"/>
    </source>
</evidence>
<evidence type="ECO:0000313" key="11">
    <source>
        <dbReference type="Proteomes" id="UP000674938"/>
    </source>
</evidence>
<evidence type="ECO:0000256" key="4">
    <source>
        <dbReference type="ARBA" id="ARBA00022597"/>
    </source>
</evidence>
<sequence length="256" mass="27360">MEISVGNIVLMFLIALFAYMHSFFGSTMWNRPIVVGPLVGLALGDLEAGLKLGATLELVFMGAFPVGASNPPDFVSGTIIATAYVIMSGQSISSAVLLAVPIATLVLLIDNLQMTFLLTHASHQADKYAKEGDIKGVERTQIFYSILNKVILALVVAAGFALGVPAIEKILSFVPEFITHGLDIAAGIIPAIGFAMLAKMMLTKKMVPFLLLGFLLAAYLNVTVVGVALFGIVAVMLMMTVSENKKQEDFVDDNEF</sequence>
<dbReference type="GO" id="GO:0005886">
    <property type="term" value="C:plasma membrane"/>
    <property type="evidence" value="ECO:0007669"/>
    <property type="project" value="UniProtKB-SubCell"/>
</dbReference>
<keyword evidence="4 10" id="KW-0762">Sugar transport</keyword>
<dbReference type="PANTHER" id="PTHR32502:SF8">
    <property type="entry name" value="N-ACETYLGALACTOSAMINE PERMEASE IIC COMPONENT 1"/>
    <property type="match status" value="1"/>
</dbReference>
<protein>
    <submittedName>
        <fullName evidence="10">PTS sugar transporter subunit IIC</fullName>
    </submittedName>
</protein>
<evidence type="ECO:0000256" key="8">
    <source>
        <dbReference type="ARBA" id="ARBA00023136"/>
    </source>
</evidence>
<gene>
    <name evidence="10" type="ORF">I6N95_07930</name>
</gene>
<evidence type="ECO:0000256" key="9">
    <source>
        <dbReference type="SAM" id="Phobius"/>
    </source>
</evidence>
<keyword evidence="5" id="KW-0598">Phosphotransferase system</keyword>
<evidence type="ECO:0000256" key="5">
    <source>
        <dbReference type="ARBA" id="ARBA00022683"/>
    </source>
</evidence>
<dbReference type="GO" id="GO:0009401">
    <property type="term" value="P:phosphoenolpyruvate-dependent sugar phosphotransferase system"/>
    <property type="evidence" value="ECO:0007669"/>
    <property type="project" value="UniProtKB-KW"/>
</dbReference>
<keyword evidence="8 9" id="KW-0472">Membrane</keyword>
<dbReference type="InterPro" id="IPR050303">
    <property type="entry name" value="GatZ_KbaZ_carbometab"/>
</dbReference>
<dbReference type="Pfam" id="PF03609">
    <property type="entry name" value="EII-Sor"/>
    <property type="match status" value="1"/>
</dbReference>
<feature type="transmembrane region" description="Helical" evidence="9">
    <location>
        <begin position="209"/>
        <end position="239"/>
    </location>
</feature>
<feature type="transmembrane region" description="Helical" evidence="9">
    <location>
        <begin position="98"/>
        <end position="121"/>
    </location>
</feature>
<dbReference type="EMBL" id="JAEEGA010000004">
    <property type="protein sequence ID" value="MBP1040930.1"/>
    <property type="molecule type" value="Genomic_DNA"/>
</dbReference>
<evidence type="ECO:0000256" key="1">
    <source>
        <dbReference type="ARBA" id="ARBA00004651"/>
    </source>
</evidence>
<feature type="transmembrane region" description="Helical" evidence="9">
    <location>
        <begin position="142"/>
        <end position="165"/>
    </location>
</feature>
<feature type="transmembrane region" description="Helical" evidence="9">
    <location>
        <begin position="7"/>
        <end position="29"/>
    </location>
</feature>
<keyword evidence="3" id="KW-1003">Cell membrane</keyword>
<name>A0A940PA37_9ENTE</name>